<keyword evidence="1" id="KW-0520">NAD</keyword>
<feature type="domain" description="PARP catalytic" evidence="2">
    <location>
        <begin position="67"/>
        <end position="282"/>
    </location>
</feature>
<evidence type="ECO:0000313" key="5">
    <source>
        <dbReference type="Proteomes" id="UP000444721"/>
    </source>
</evidence>
<dbReference type="VEuPathDB" id="AmoebaDB:NF0130940"/>
<dbReference type="EC" id="2.4.2.-" evidence="1"/>
<dbReference type="Proteomes" id="UP000444721">
    <property type="component" value="Unassembled WGS sequence"/>
</dbReference>
<evidence type="ECO:0000259" key="2">
    <source>
        <dbReference type="PROSITE" id="PS51059"/>
    </source>
</evidence>
<evidence type="ECO:0000256" key="1">
    <source>
        <dbReference type="RuleBase" id="RU362114"/>
    </source>
</evidence>
<dbReference type="Pfam" id="PF00644">
    <property type="entry name" value="PARP"/>
    <property type="match status" value="1"/>
</dbReference>
<sequence length="282" mass="32758">MATRESKAISKSLLSSKSHQPVELDHDEITKVNSELNTPEYWRKHVKFSLQTPVDDFIQGSMLEFHIPFPSYWESMNDFSTRTVPVTPNSTEYRNVKQWMNSTIQKHKGNVGGEFSHYLKSSITRIQNAKLYLKYFLKQQEYAHEKKDIELYLFHGCPESVVDTIIEKGFDPRKSKFDGMFGLGVYLADLSSKSNQYSKCKLHDSASCKVCEKKLFLCRALIGDPYFTKVAMRYAKEPPLNKDSVIALSRKDVPDSAVEYREYIFYDKDVVYPEYVISYQLQ</sequence>
<dbReference type="GeneID" id="68112759"/>
<dbReference type="VEuPathDB" id="AmoebaDB:FDP41_005541"/>
<keyword evidence="1" id="KW-0808">Transferase</keyword>
<dbReference type="OrthoDB" id="4772757at2759"/>
<dbReference type="GO" id="GO:0005634">
    <property type="term" value="C:nucleus"/>
    <property type="evidence" value="ECO:0007669"/>
    <property type="project" value="TreeGrafter"/>
</dbReference>
<gene>
    <name evidence="4" type="ORF">FDP41_005541</name>
    <name evidence="3" type="ORF">FDP41_006063</name>
</gene>
<dbReference type="PANTHER" id="PTHR45740:SF17">
    <property type="entry name" value="POLY [ADP-RIBOSE] POLYMERASE TANKYRASE-2-LIKE"/>
    <property type="match status" value="1"/>
</dbReference>
<dbReference type="VEuPathDB" id="AmoebaDB:NfTy_067060"/>
<dbReference type="EMBL" id="VFQX01000050">
    <property type="protein sequence ID" value="KAF0974896.1"/>
    <property type="molecule type" value="Genomic_DNA"/>
</dbReference>
<dbReference type="PANTHER" id="PTHR45740">
    <property type="entry name" value="POLY [ADP-RIBOSE] POLYMERASE"/>
    <property type="match status" value="1"/>
</dbReference>
<evidence type="ECO:0000313" key="4">
    <source>
        <dbReference type="EMBL" id="KAF0975547.1"/>
    </source>
</evidence>
<dbReference type="PROSITE" id="PS51059">
    <property type="entry name" value="PARP_CATALYTIC"/>
    <property type="match status" value="1"/>
</dbReference>
<dbReference type="SUPFAM" id="SSF56399">
    <property type="entry name" value="ADP-ribosylation"/>
    <property type="match status" value="1"/>
</dbReference>
<reference evidence="4 5" key="1">
    <citation type="journal article" date="2019" name="Sci. Rep.">
        <title>Nanopore sequencing improves the draft genome of the human pathogenic amoeba Naegleria fowleri.</title>
        <authorList>
            <person name="Liechti N."/>
            <person name="Schurch N."/>
            <person name="Bruggmann R."/>
            <person name="Wittwer M."/>
        </authorList>
    </citation>
    <scope>NUCLEOTIDE SEQUENCE [LARGE SCALE GENOMIC DNA]</scope>
    <source>
        <strain evidence="4 5">ATCC 30894</strain>
    </source>
</reference>
<evidence type="ECO:0000313" key="3">
    <source>
        <dbReference type="EMBL" id="KAF0974896.1"/>
    </source>
</evidence>
<dbReference type="InterPro" id="IPR012317">
    <property type="entry name" value="Poly(ADP-ribose)pol_cat_dom"/>
</dbReference>
<protein>
    <recommendedName>
        <fullName evidence="1">Poly [ADP-ribose] polymerase</fullName>
        <shortName evidence="1">PARP</shortName>
        <ecNumber evidence="1">2.4.2.-</ecNumber>
    </recommendedName>
</protein>
<dbReference type="InterPro" id="IPR051712">
    <property type="entry name" value="ARTD-AVP"/>
</dbReference>
<dbReference type="RefSeq" id="XP_044560260.1">
    <property type="nucleotide sequence ID" value="XM_044709077.1"/>
</dbReference>
<dbReference type="Gene3D" id="3.90.228.10">
    <property type="match status" value="1"/>
</dbReference>
<comment type="caution">
    <text evidence="4">The sequence shown here is derived from an EMBL/GenBank/DDBJ whole genome shotgun (WGS) entry which is preliminary data.</text>
</comment>
<keyword evidence="5" id="KW-1185">Reference proteome</keyword>
<dbReference type="OMA" id="MTNERRP"/>
<organism evidence="4 5">
    <name type="scientific">Naegleria fowleri</name>
    <name type="common">Brain eating amoeba</name>
    <dbReference type="NCBI Taxonomy" id="5763"/>
    <lineage>
        <taxon>Eukaryota</taxon>
        <taxon>Discoba</taxon>
        <taxon>Heterolobosea</taxon>
        <taxon>Tetramitia</taxon>
        <taxon>Eutetramitia</taxon>
        <taxon>Vahlkampfiidae</taxon>
        <taxon>Naegleria</taxon>
    </lineage>
</organism>
<dbReference type="GO" id="GO:1990404">
    <property type="term" value="F:NAD+-protein mono-ADP-ribosyltransferase activity"/>
    <property type="evidence" value="ECO:0007669"/>
    <property type="project" value="TreeGrafter"/>
</dbReference>
<dbReference type="GO" id="GO:0003950">
    <property type="term" value="F:NAD+ poly-ADP-ribosyltransferase activity"/>
    <property type="evidence" value="ECO:0007669"/>
    <property type="project" value="UniProtKB-UniRule"/>
</dbReference>
<proteinExistence type="predicted"/>
<keyword evidence="1" id="KW-0328">Glycosyltransferase</keyword>
<dbReference type="EMBL" id="VFQX01000044">
    <property type="protein sequence ID" value="KAF0975547.1"/>
    <property type="molecule type" value="Genomic_DNA"/>
</dbReference>
<accession>A0A6A5BES6</accession>
<dbReference type="AlphaFoldDB" id="A0A6A5BES6"/>
<dbReference type="VEuPathDB" id="AmoebaDB:FDP41_006063"/>
<name>A0A6A5BES6_NAEFO</name>